<reference evidence="9" key="1">
    <citation type="submission" date="2022-07" db="EMBL/GenBank/DDBJ databases">
        <title>Fungi with potential for degradation of polypropylene.</title>
        <authorList>
            <person name="Gostincar C."/>
        </authorList>
    </citation>
    <scope>NUCLEOTIDE SEQUENCE</scope>
    <source>
        <strain evidence="9">EXF-13287</strain>
    </source>
</reference>
<dbReference type="Proteomes" id="UP001174691">
    <property type="component" value="Unassembled WGS sequence"/>
</dbReference>
<feature type="domain" description="Hexokinase N-terminal" evidence="7">
    <location>
        <begin position="8"/>
        <end position="237"/>
    </location>
</feature>
<dbReference type="GO" id="GO:0006096">
    <property type="term" value="P:glycolytic process"/>
    <property type="evidence" value="ECO:0007669"/>
    <property type="project" value="UniProtKB-KW"/>
</dbReference>
<dbReference type="GO" id="GO:0006013">
    <property type="term" value="P:mannose metabolic process"/>
    <property type="evidence" value="ECO:0007669"/>
    <property type="project" value="TreeGrafter"/>
</dbReference>
<dbReference type="GO" id="GO:0005829">
    <property type="term" value="C:cytosol"/>
    <property type="evidence" value="ECO:0007669"/>
    <property type="project" value="TreeGrafter"/>
</dbReference>
<evidence type="ECO:0000256" key="4">
    <source>
        <dbReference type="ARBA" id="ARBA00022777"/>
    </source>
</evidence>
<dbReference type="InterPro" id="IPR043129">
    <property type="entry name" value="ATPase_NBD"/>
</dbReference>
<dbReference type="InterPro" id="IPR001312">
    <property type="entry name" value="Hexokinase"/>
</dbReference>
<dbReference type="InterPro" id="IPR022673">
    <property type="entry name" value="Hexokinase_C"/>
</dbReference>
<keyword evidence="4 6" id="KW-0418">Kinase</keyword>
<dbReference type="AlphaFoldDB" id="A0AA38VQD8"/>
<dbReference type="SUPFAM" id="SSF53067">
    <property type="entry name" value="Actin-like ATPase domain"/>
    <property type="match status" value="2"/>
</dbReference>
<evidence type="ECO:0000256" key="3">
    <source>
        <dbReference type="ARBA" id="ARBA00022741"/>
    </source>
</evidence>
<dbReference type="EC" id="2.7.1.-" evidence="6"/>
<dbReference type="Pfam" id="PF00349">
    <property type="entry name" value="Hexokinase_1"/>
    <property type="match status" value="1"/>
</dbReference>
<dbReference type="PANTHER" id="PTHR19443">
    <property type="entry name" value="HEXOKINASE"/>
    <property type="match status" value="1"/>
</dbReference>
<dbReference type="GO" id="GO:0001678">
    <property type="term" value="P:intracellular glucose homeostasis"/>
    <property type="evidence" value="ECO:0007669"/>
    <property type="project" value="InterPro"/>
</dbReference>
<comment type="caution">
    <text evidence="9">The sequence shown here is derived from an EMBL/GenBank/DDBJ whole genome shotgun (WGS) entry which is preliminary data.</text>
</comment>
<dbReference type="Pfam" id="PF03727">
    <property type="entry name" value="Hexokinase_2"/>
    <property type="match status" value="1"/>
</dbReference>
<organism evidence="9 10">
    <name type="scientific">Coniochaeta hoffmannii</name>
    <dbReference type="NCBI Taxonomy" id="91930"/>
    <lineage>
        <taxon>Eukaryota</taxon>
        <taxon>Fungi</taxon>
        <taxon>Dikarya</taxon>
        <taxon>Ascomycota</taxon>
        <taxon>Pezizomycotina</taxon>
        <taxon>Sordariomycetes</taxon>
        <taxon>Sordariomycetidae</taxon>
        <taxon>Coniochaetales</taxon>
        <taxon>Coniochaetaceae</taxon>
        <taxon>Coniochaeta</taxon>
    </lineage>
</organism>
<keyword evidence="3 6" id="KW-0547">Nucleotide-binding</keyword>
<keyword evidence="2 6" id="KW-0808">Transferase</keyword>
<dbReference type="PROSITE" id="PS51748">
    <property type="entry name" value="HEXOKINASE_2"/>
    <property type="match status" value="1"/>
</dbReference>
<dbReference type="GO" id="GO:0004340">
    <property type="term" value="F:glucokinase activity"/>
    <property type="evidence" value="ECO:0007669"/>
    <property type="project" value="TreeGrafter"/>
</dbReference>
<evidence type="ECO:0000256" key="5">
    <source>
        <dbReference type="ARBA" id="ARBA00022840"/>
    </source>
</evidence>
<evidence type="ECO:0000259" key="8">
    <source>
        <dbReference type="Pfam" id="PF03727"/>
    </source>
</evidence>
<evidence type="ECO:0000256" key="1">
    <source>
        <dbReference type="ARBA" id="ARBA00009225"/>
    </source>
</evidence>
<dbReference type="PANTHER" id="PTHR19443:SF29">
    <property type="entry name" value="PHOSPHOTRANSFERASE"/>
    <property type="match status" value="1"/>
</dbReference>
<dbReference type="GO" id="GO:0006006">
    <property type="term" value="P:glucose metabolic process"/>
    <property type="evidence" value="ECO:0007669"/>
    <property type="project" value="TreeGrafter"/>
</dbReference>
<protein>
    <recommendedName>
        <fullName evidence="6">Phosphotransferase</fullName>
        <ecNumber evidence="6">2.7.1.-</ecNumber>
    </recommendedName>
</protein>
<evidence type="ECO:0000313" key="9">
    <source>
        <dbReference type="EMBL" id="KAJ9144777.1"/>
    </source>
</evidence>
<dbReference type="GO" id="GO:0005739">
    <property type="term" value="C:mitochondrion"/>
    <property type="evidence" value="ECO:0007669"/>
    <property type="project" value="TreeGrafter"/>
</dbReference>
<proteinExistence type="inferred from homology"/>
<keyword evidence="5 6" id="KW-0067">ATP-binding</keyword>
<keyword evidence="6" id="KW-0324">Glycolysis</keyword>
<dbReference type="GO" id="GO:0005536">
    <property type="term" value="F:D-glucose binding"/>
    <property type="evidence" value="ECO:0007669"/>
    <property type="project" value="InterPro"/>
</dbReference>
<comment type="similarity">
    <text evidence="1 6">Belongs to the hexokinase family.</text>
</comment>
<evidence type="ECO:0000256" key="2">
    <source>
        <dbReference type="ARBA" id="ARBA00022679"/>
    </source>
</evidence>
<dbReference type="GO" id="GO:0019158">
    <property type="term" value="F:mannokinase activity"/>
    <property type="evidence" value="ECO:0007669"/>
    <property type="project" value="TreeGrafter"/>
</dbReference>
<dbReference type="EMBL" id="JANBVN010000096">
    <property type="protein sequence ID" value="KAJ9144777.1"/>
    <property type="molecule type" value="Genomic_DNA"/>
</dbReference>
<dbReference type="CDD" id="cd24000">
    <property type="entry name" value="ASKHA_NBD_HK"/>
    <property type="match status" value="1"/>
</dbReference>
<accession>A0AA38VQD8</accession>
<sequence>MASSSSKLDDFLRPLAIDTSLVHRLSKDMSSTFGKLSQNSPDQFLPTPISEPILRHVARSDNGRFLAIDIGGTNLRVGFVELIGNAGSKSMANGIHARENGANGHVGRDEAPSDRIRVLLERREPIGDHLKNEKAEDLFRWIGKTIAEVVREGVDTFGLPSDVALPMGVTFSFPMDQNSLSHATLMGMGKGFAITSNLDLGEHLMKGYDSHWTADIPRIEIAAISNDSVATLVSHIYQFAARPDQKAVMGLIVGTGCNATILMKLSSLGEKKRPQSVSVLPGQEEDDVRIAVNTEWSINGSASPLRDLGLVSSWDRELDEAGEVPGFQPLEYMTAGRYLGELARLLFRDYLATVFHHDPETLPEKLRKKFGLTTTFISHFYPGSRKGPMLDQLRAEFGASGFTWTEEHADALHRIAKAIEIRAAGIVAASTLALLVCAEELPPWGSPCAPSTEQGAPRELVVGWTGGCIQHFQSYLQDCQAFMDEILGLEYDQKPPVRVVFSPCHDGGIKGAGILVPAALASQST</sequence>
<dbReference type="GO" id="GO:0008865">
    <property type="term" value="F:fructokinase activity"/>
    <property type="evidence" value="ECO:0007669"/>
    <property type="project" value="TreeGrafter"/>
</dbReference>
<dbReference type="Gene3D" id="3.40.367.20">
    <property type="match status" value="1"/>
</dbReference>
<evidence type="ECO:0000313" key="10">
    <source>
        <dbReference type="Proteomes" id="UP001174691"/>
    </source>
</evidence>
<keyword evidence="10" id="KW-1185">Reference proteome</keyword>
<dbReference type="PRINTS" id="PR00475">
    <property type="entry name" value="HEXOKINASE"/>
</dbReference>
<gene>
    <name evidence="9" type="ORF">NKR19_g6320</name>
</gene>
<feature type="domain" description="Hexokinase C-terminal" evidence="8">
    <location>
        <begin position="249"/>
        <end position="516"/>
    </location>
</feature>
<evidence type="ECO:0000256" key="6">
    <source>
        <dbReference type="RuleBase" id="RU362007"/>
    </source>
</evidence>
<name>A0AA38VQD8_9PEZI</name>
<dbReference type="InterPro" id="IPR022672">
    <property type="entry name" value="Hexokinase_N"/>
</dbReference>
<dbReference type="Gene3D" id="3.30.420.40">
    <property type="match status" value="1"/>
</dbReference>
<evidence type="ECO:0000259" key="7">
    <source>
        <dbReference type="Pfam" id="PF00349"/>
    </source>
</evidence>
<dbReference type="GO" id="GO:0005524">
    <property type="term" value="F:ATP binding"/>
    <property type="evidence" value="ECO:0007669"/>
    <property type="project" value="UniProtKB-UniRule"/>
</dbReference>